<name>A0A970B550_9GAMM</name>
<accession>A0A970B550</accession>
<evidence type="ECO:0000256" key="2">
    <source>
        <dbReference type="ARBA" id="ARBA00022801"/>
    </source>
</evidence>
<evidence type="ECO:0000313" key="5">
    <source>
        <dbReference type="EMBL" id="NKF23032.1"/>
    </source>
</evidence>
<dbReference type="EC" id="3.1.1.-" evidence="3"/>
<dbReference type="PROSITE" id="PS00122">
    <property type="entry name" value="CARBOXYLESTERASE_B_1"/>
    <property type="match status" value="1"/>
</dbReference>
<dbReference type="GO" id="GO:0016787">
    <property type="term" value="F:hydrolase activity"/>
    <property type="evidence" value="ECO:0007669"/>
    <property type="project" value="UniProtKB-KW"/>
</dbReference>
<dbReference type="PANTHER" id="PTHR43142:SF1">
    <property type="entry name" value="CARBOXYLIC ESTER HYDROLASE"/>
    <property type="match status" value="1"/>
</dbReference>
<gene>
    <name evidence="5" type="ORF">G7Y82_11945</name>
</gene>
<organism evidence="5 6">
    <name type="scientific">Solimonas marina</name>
    <dbReference type="NCBI Taxonomy" id="2714601"/>
    <lineage>
        <taxon>Bacteria</taxon>
        <taxon>Pseudomonadati</taxon>
        <taxon>Pseudomonadota</taxon>
        <taxon>Gammaproteobacteria</taxon>
        <taxon>Nevskiales</taxon>
        <taxon>Nevskiaceae</taxon>
        <taxon>Solimonas</taxon>
    </lineage>
</organism>
<dbReference type="PANTHER" id="PTHR43142">
    <property type="entry name" value="CARBOXYLIC ESTER HYDROLASE"/>
    <property type="match status" value="1"/>
</dbReference>
<dbReference type="InterPro" id="IPR029058">
    <property type="entry name" value="AB_hydrolase_fold"/>
</dbReference>
<feature type="domain" description="Carboxylesterase type B" evidence="4">
    <location>
        <begin position="2"/>
        <end position="504"/>
    </location>
</feature>
<dbReference type="RefSeq" id="WP_168148360.1">
    <property type="nucleotide sequence ID" value="NZ_JAAVXB010000006.1"/>
</dbReference>
<sequence>MTIVHLSCGDVRGTLEDQQHVFRGIPYAQALSGAARWLPPQPRARWSGTFDARHFGPCGMQFRKPMPPFLSRVHREFLNAIGERPTQTESDDSLLLNIWTPSIDRNARLPVMVYIHGGGFTIGSANEVYTGERYAAKGIVLVAIQYRLGPPGFLHGSGLFDGDFCADNRAFLDQLLALQWVQEHIERFGGDPGCVTVFGESAGAFSVYPLSVSPMAKGLLHRAIAMGGSITTCAPAQDYHALTRELLPKVGVAVGDRQALTALEKPQLMRLQDLITRSIYFNRDPQRYGALGRTRVGAMGTAVGTPFQPRPLLDTYRDGTPNDIDLMIGTCADDGQLFSMMLPPFRMLSARVFMSVLSGLFPQHKTAPARAFYRRQMVGADRLRRYDQINNDAFYRMPTIRAAEAHAIGHPGRTWLYEIGLQCAIPGLRAIHGIDVALLFGLDSPARRALYDDEQTRAVSEQMLDAWTRFARSGSPQSPDLPWPAYDEVDRATMVFDATTRVERDWAGQFRPFWATA</sequence>
<reference evidence="5" key="1">
    <citation type="submission" date="2020-03" db="EMBL/GenBank/DDBJ databases">
        <title>Solimonas marina sp. nov., isolated from deep seawater of the Pacific Ocean.</title>
        <authorList>
            <person name="Liu X."/>
            <person name="Lai Q."/>
            <person name="Sun F."/>
            <person name="Gai Y."/>
            <person name="Li G."/>
            <person name="Shao Z."/>
        </authorList>
    </citation>
    <scope>NUCLEOTIDE SEQUENCE</scope>
    <source>
        <strain evidence="5">C16B3</strain>
    </source>
</reference>
<keyword evidence="2 3" id="KW-0378">Hydrolase</keyword>
<evidence type="ECO:0000256" key="3">
    <source>
        <dbReference type="RuleBase" id="RU361235"/>
    </source>
</evidence>
<dbReference type="InterPro" id="IPR002018">
    <property type="entry name" value="CarbesteraseB"/>
</dbReference>
<dbReference type="Proteomes" id="UP000653472">
    <property type="component" value="Unassembled WGS sequence"/>
</dbReference>
<comment type="caution">
    <text evidence="5">The sequence shown here is derived from an EMBL/GenBank/DDBJ whole genome shotgun (WGS) entry which is preliminary data.</text>
</comment>
<keyword evidence="6" id="KW-1185">Reference proteome</keyword>
<comment type="similarity">
    <text evidence="1 3">Belongs to the type-B carboxylesterase/lipase family.</text>
</comment>
<dbReference type="Pfam" id="PF00135">
    <property type="entry name" value="COesterase"/>
    <property type="match status" value="1"/>
</dbReference>
<evidence type="ECO:0000259" key="4">
    <source>
        <dbReference type="Pfam" id="PF00135"/>
    </source>
</evidence>
<protein>
    <recommendedName>
        <fullName evidence="3">Carboxylic ester hydrolase</fullName>
        <ecNumber evidence="3">3.1.1.-</ecNumber>
    </recommendedName>
</protein>
<evidence type="ECO:0000313" key="6">
    <source>
        <dbReference type="Proteomes" id="UP000653472"/>
    </source>
</evidence>
<dbReference type="AlphaFoldDB" id="A0A970B550"/>
<evidence type="ECO:0000256" key="1">
    <source>
        <dbReference type="ARBA" id="ARBA00005964"/>
    </source>
</evidence>
<dbReference type="InterPro" id="IPR019826">
    <property type="entry name" value="Carboxylesterase_B_AS"/>
</dbReference>
<dbReference type="EMBL" id="JAAVXB010000006">
    <property type="protein sequence ID" value="NKF23032.1"/>
    <property type="molecule type" value="Genomic_DNA"/>
</dbReference>
<proteinExistence type="inferred from homology"/>
<dbReference type="SUPFAM" id="SSF53474">
    <property type="entry name" value="alpha/beta-Hydrolases"/>
    <property type="match status" value="1"/>
</dbReference>
<dbReference type="Gene3D" id="3.40.50.1820">
    <property type="entry name" value="alpha/beta hydrolase"/>
    <property type="match status" value="1"/>
</dbReference>